<keyword evidence="3" id="KW-1185">Reference proteome</keyword>
<keyword evidence="1" id="KW-0732">Signal</keyword>
<proteinExistence type="predicted"/>
<evidence type="ECO:0000313" key="3">
    <source>
        <dbReference type="Proteomes" id="UP001389717"/>
    </source>
</evidence>
<sequence length="225" mass="25627">MTKKNRLRFVFIWMMLSLLTACRLDFSEDKSSVRQMVKKDGKTEIVDKVDKEGQASPQKKEEPSYTFDAAVTLDSTSLQLKGKTTLPPDAVLYARLRAYPEDASLDDIDDYHAEPYMKITSEEYMAVKADGTFQSDELERMDFPQRYLLELIFAPTRAEESLQQKLVKEGESIEDLAGMTEIDLPSRNEFFEDVVPGYIKRVNIMEAAEPKGDGVTLELVSVDEE</sequence>
<dbReference type="EMBL" id="JBBYAF010000026">
    <property type="protein sequence ID" value="MEL3973302.1"/>
    <property type="molecule type" value="Genomic_DNA"/>
</dbReference>
<evidence type="ECO:0000313" key="2">
    <source>
        <dbReference type="EMBL" id="MEL3973302.1"/>
    </source>
</evidence>
<organism evidence="2 3">
    <name type="scientific">Rossellomorea oryzaecorticis</name>
    <dbReference type="NCBI Taxonomy" id="1396505"/>
    <lineage>
        <taxon>Bacteria</taxon>
        <taxon>Bacillati</taxon>
        <taxon>Bacillota</taxon>
        <taxon>Bacilli</taxon>
        <taxon>Bacillales</taxon>
        <taxon>Bacillaceae</taxon>
        <taxon>Rossellomorea</taxon>
    </lineage>
</organism>
<dbReference type="RefSeq" id="WP_341984491.1">
    <property type="nucleotide sequence ID" value="NZ_JBBYAF010000026.1"/>
</dbReference>
<protein>
    <recommendedName>
        <fullName evidence="4">Lipoprotein</fullName>
    </recommendedName>
</protein>
<reference evidence="2 3" key="1">
    <citation type="submission" date="2024-04" db="EMBL/GenBank/DDBJ databases">
        <title>Bacillus oryzaecorticis sp. nov., a moderately halophilic bacterium isolated from rice husks.</title>
        <authorList>
            <person name="Zhu H.-S."/>
        </authorList>
    </citation>
    <scope>NUCLEOTIDE SEQUENCE [LARGE SCALE GENOMIC DNA]</scope>
    <source>
        <strain evidence="2 3">ZC255</strain>
    </source>
</reference>
<dbReference type="Proteomes" id="UP001389717">
    <property type="component" value="Unassembled WGS sequence"/>
</dbReference>
<accession>A0ABU9KB20</accession>
<name>A0ABU9KB20_9BACI</name>
<feature type="chain" id="PRO_5045452855" description="Lipoprotein" evidence="1">
    <location>
        <begin position="21"/>
        <end position="225"/>
    </location>
</feature>
<feature type="signal peptide" evidence="1">
    <location>
        <begin position="1"/>
        <end position="20"/>
    </location>
</feature>
<evidence type="ECO:0000256" key="1">
    <source>
        <dbReference type="SAM" id="SignalP"/>
    </source>
</evidence>
<comment type="caution">
    <text evidence="2">The sequence shown here is derived from an EMBL/GenBank/DDBJ whole genome shotgun (WGS) entry which is preliminary data.</text>
</comment>
<gene>
    <name evidence="2" type="ORF">AAEO50_13525</name>
</gene>
<evidence type="ECO:0008006" key="4">
    <source>
        <dbReference type="Google" id="ProtNLM"/>
    </source>
</evidence>
<dbReference type="PROSITE" id="PS51257">
    <property type="entry name" value="PROKAR_LIPOPROTEIN"/>
    <property type="match status" value="1"/>
</dbReference>